<evidence type="ECO:0000313" key="2">
    <source>
        <dbReference type="EMBL" id="KXZ40116.1"/>
    </source>
</evidence>
<dbReference type="InterPro" id="IPR051675">
    <property type="entry name" value="Endo/Exo/Phosphatase_dom_1"/>
</dbReference>
<reference evidence="2 4" key="1">
    <citation type="submission" date="2016-02" db="EMBL/GenBank/DDBJ databases">
        <title>Draft genome sequence for Clostridium paradoxum JW-YL-7.</title>
        <authorList>
            <person name="Utturkar S.M."/>
            <person name="Lancaster A."/>
            <person name="Poole F.L."/>
            <person name="Adams M.W."/>
            <person name="Brown S.D."/>
        </authorList>
    </citation>
    <scope>NUCLEOTIDE SEQUENCE [LARGE SCALE GENOMIC DNA]</scope>
    <source>
        <strain evidence="2 4">JW-YL-7</strain>
    </source>
</reference>
<dbReference type="PANTHER" id="PTHR21180">
    <property type="entry name" value="ENDONUCLEASE/EXONUCLEASE/PHOSPHATASE FAMILY DOMAIN-CONTAINING PROTEIN 1"/>
    <property type="match status" value="1"/>
</dbReference>
<dbReference type="PANTHER" id="PTHR21180:SF32">
    <property type="entry name" value="ENDONUCLEASE_EXONUCLEASE_PHOSPHATASE FAMILY DOMAIN-CONTAINING PROTEIN 1"/>
    <property type="match status" value="1"/>
</dbReference>
<evidence type="ECO:0000313" key="4">
    <source>
        <dbReference type="Proteomes" id="UP000092605"/>
    </source>
</evidence>
<keyword evidence="5" id="KW-1185">Reference proteome</keyword>
<protein>
    <submittedName>
        <fullName evidence="2 3">Competence protein ComEA</fullName>
    </submittedName>
</protein>
<dbReference type="Pfam" id="PF12836">
    <property type="entry name" value="HHH_3"/>
    <property type="match status" value="1"/>
</dbReference>
<dbReference type="GO" id="GO:0015627">
    <property type="term" value="C:type II protein secretion system complex"/>
    <property type="evidence" value="ECO:0007669"/>
    <property type="project" value="TreeGrafter"/>
</dbReference>
<dbReference type="InterPro" id="IPR004509">
    <property type="entry name" value="Competence_ComEA_HhH"/>
</dbReference>
<dbReference type="EMBL" id="LSFY01000001">
    <property type="protein sequence ID" value="KXZ40116.1"/>
    <property type="molecule type" value="Genomic_DNA"/>
</dbReference>
<gene>
    <name evidence="2" type="ORF">JWYL7_1191</name>
    <name evidence="3" type="ORF">SAMN05661008_01322</name>
</gene>
<dbReference type="Proteomes" id="UP000323392">
    <property type="component" value="Unassembled WGS sequence"/>
</dbReference>
<accession>A0A150FR95</accession>
<dbReference type="Gene3D" id="3.10.560.10">
    <property type="entry name" value="Outer membrane lipoprotein wza domain like"/>
    <property type="match status" value="1"/>
</dbReference>
<reference evidence="3 5" key="2">
    <citation type="submission" date="2016-11" db="EMBL/GenBank/DDBJ databases">
        <authorList>
            <person name="Varghese N."/>
            <person name="Submissions S."/>
        </authorList>
    </citation>
    <scope>NUCLEOTIDE SEQUENCE [LARGE SCALE GENOMIC DNA]</scope>
    <source>
        <strain evidence="3 5">DSM 7308</strain>
    </source>
</reference>
<sequence length="196" mass="21986" precursor="true">MKLNIRNTMIFSFLLLLVFTGIILNSKKTVYIVSPEENIKQQENYVQADEKYIEDKQIMVYISGEIKMPGVVTVKQGDRLINAVEKLGGLTENADYNRVNLAMKLDDGMHIIIPKIGEEVSVQTNNFTNNNSNKININTASEAQLKTLPGVGDSIAKKIVSYREENSGFKSIEEIKNVSGIGDKKFEEIKELISIN</sequence>
<dbReference type="GO" id="GO:0015628">
    <property type="term" value="P:protein secretion by the type II secretion system"/>
    <property type="evidence" value="ECO:0007669"/>
    <property type="project" value="TreeGrafter"/>
</dbReference>
<dbReference type="InterPro" id="IPR003583">
    <property type="entry name" value="Hlx-hairpin-Hlx_DNA-bd_motif"/>
</dbReference>
<name>A0A150FR95_CLOPD</name>
<evidence type="ECO:0000313" key="5">
    <source>
        <dbReference type="Proteomes" id="UP000323392"/>
    </source>
</evidence>
<feature type="domain" description="Helix-hairpin-helix DNA-binding motif class 1" evidence="1">
    <location>
        <begin position="173"/>
        <end position="192"/>
    </location>
</feature>
<feature type="domain" description="Helix-hairpin-helix DNA-binding motif class 1" evidence="1">
    <location>
        <begin position="143"/>
        <end position="162"/>
    </location>
</feature>
<comment type="caution">
    <text evidence="2">The sequence shown here is derived from an EMBL/GenBank/DDBJ whole genome shotgun (WGS) entry which is preliminary data.</text>
</comment>
<dbReference type="STRING" id="1121328.JWYL7_1191"/>
<dbReference type="InterPro" id="IPR019554">
    <property type="entry name" value="Soluble_ligand-bd"/>
</dbReference>
<proteinExistence type="predicted"/>
<dbReference type="SUPFAM" id="SSF47781">
    <property type="entry name" value="RuvA domain 2-like"/>
    <property type="match status" value="1"/>
</dbReference>
<dbReference type="SMART" id="SM00278">
    <property type="entry name" value="HhH1"/>
    <property type="match status" value="2"/>
</dbReference>
<dbReference type="AlphaFoldDB" id="A0A150FR95"/>
<dbReference type="Gene3D" id="1.10.150.310">
    <property type="entry name" value="Tex RuvX-like domain-like"/>
    <property type="match status" value="1"/>
</dbReference>
<dbReference type="InterPro" id="IPR010994">
    <property type="entry name" value="RuvA_2-like"/>
</dbReference>
<evidence type="ECO:0000313" key="3">
    <source>
        <dbReference type="EMBL" id="SHL02368.1"/>
    </source>
</evidence>
<organism evidence="2 4">
    <name type="scientific">Alkalithermobacter thermoalcaliphilus JW-YL-7 = DSM 7308</name>
    <dbReference type="NCBI Taxonomy" id="1121328"/>
    <lineage>
        <taxon>Bacteria</taxon>
        <taxon>Bacillati</taxon>
        <taxon>Bacillota</taxon>
        <taxon>Clostridia</taxon>
        <taxon>Peptostreptococcales</taxon>
        <taxon>Tepidibacteraceae</taxon>
        <taxon>Alkalithermobacter</taxon>
    </lineage>
</organism>
<evidence type="ECO:0000259" key="1">
    <source>
        <dbReference type="SMART" id="SM00278"/>
    </source>
</evidence>
<dbReference type="GO" id="GO:0006281">
    <property type="term" value="P:DNA repair"/>
    <property type="evidence" value="ECO:0007669"/>
    <property type="project" value="InterPro"/>
</dbReference>
<dbReference type="RefSeq" id="WP_066070437.1">
    <property type="nucleotide sequence ID" value="NZ_FRBG01000009.1"/>
</dbReference>
<dbReference type="Pfam" id="PF10531">
    <property type="entry name" value="SLBB"/>
    <property type="match status" value="1"/>
</dbReference>
<dbReference type="NCBIfam" id="TIGR00426">
    <property type="entry name" value="competence protein ComEA helix-hairpin-helix repeat region"/>
    <property type="match status" value="1"/>
</dbReference>
<dbReference type="EMBL" id="FRBG01000009">
    <property type="protein sequence ID" value="SHL02368.1"/>
    <property type="molecule type" value="Genomic_DNA"/>
</dbReference>
<dbReference type="GO" id="GO:0003677">
    <property type="term" value="F:DNA binding"/>
    <property type="evidence" value="ECO:0007669"/>
    <property type="project" value="InterPro"/>
</dbReference>
<dbReference type="PATRIC" id="fig|1121328.3.peg.1200"/>
<dbReference type="Proteomes" id="UP000092605">
    <property type="component" value="Unassembled WGS sequence"/>
</dbReference>